<accession>A0A517LEE7</accession>
<dbReference type="EMBL" id="CP042194">
    <property type="protein sequence ID" value="QDS74003.1"/>
    <property type="molecule type" value="Genomic_DNA"/>
</dbReference>
<keyword evidence="2" id="KW-1185">Reference proteome</keyword>
<proteinExistence type="predicted"/>
<evidence type="ECO:0008006" key="3">
    <source>
        <dbReference type="Google" id="ProtNLM"/>
    </source>
</evidence>
<organism evidence="1 2">
    <name type="scientific">Venturia effusa</name>
    <dbReference type="NCBI Taxonomy" id="50376"/>
    <lineage>
        <taxon>Eukaryota</taxon>
        <taxon>Fungi</taxon>
        <taxon>Dikarya</taxon>
        <taxon>Ascomycota</taxon>
        <taxon>Pezizomycotina</taxon>
        <taxon>Dothideomycetes</taxon>
        <taxon>Pleosporomycetidae</taxon>
        <taxon>Venturiales</taxon>
        <taxon>Venturiaceae</taxon>
        <taxon>Venturia</taxon>
    </lineage>
</organism>
<dbReference type="Proteomes" id="UP000316270">
    <property type="component" value="Chromosome 10"/>
</dbReference>
<sequence>MSFSIKQYDPAAAGPRRWDVKEDACLIQGMEGKAGPMAKYEHAASMIDAFNESRGITSGRAITSIRNRYLRYLKHGLENTSHRDQAIASMTKEEQEGLQQDIPIGTRDVWDSEEDALLIVCKEVKGNKAGSDERCEQAATMINEWNKARGTTHKRQLAGVRNRYSKYLKPGLEDGSKRERALQLIKATDITTYAPIVAKLAEQFPGECNLKSVEQFRKWTEMDKRTPKRAELDLLEGGIYAKYVQFIKDEQATWIEEP</sequence>
<dbReference type="AlphaFoldDB" id="A0A517LEE7"/>
<evidence type="ECO:0000313" key="2">
    <source>
        <dbReference type="Proteomes" id="UP000316270"/>
    </source>
</evidence>
<protein>
    <recommendedName>
        <fullName evidence="3">Myb-like domain-containing protein</fullName>
    </recommendedName>
</protein>
<gene>
    <name evidence="1" type="ORF">FKW77_008759</name>
</gene>
<evidence type="ECO:0000313" key="1">
    <source>
        <dbReference type="EMBL" id="QDS74003.1"/>
    </source>
</evidence>
<name>A0A517LEE7_9PEZI</name>
<reference evidence="1 2" key="1">
    <citation type="submission" date="2019-07" db="EMBL/GenBank/DDBJ databases">
        <title>Finished genome of Venturia effusa.</title>
        <authorList>
            <person name="Young C.A."/>
            <person name="Cox M.P."/>
            <person name="Ganley A.R.D."/>
            <person name="David W.J."/>
        </authorList>
    </citation>
    <scope>NUCLEOTIDE SEQUENCE [LARGE SCALE GENOMIC DNA]</scope>
    <source>
        <strain evidence="2">albino</strain>
    </source>
</reference>